<keyword evidence="1" id="KW-0805">Transcription regulation</keyword>
<dbReference type="Proteomes" id="UP000016638">
    <property type="component" value="Unassembled WGS sequence"/>
</dbReference>
<proteinExistence type="predicted"/>
<name>U2TP93_9ACTN</name>
<dbReference type="STRING" id="1125712.HMPREF1316_0117"/>
<evidence type="ECO:0000256" key="1">
    <source>
        <dbReference type="ARBA" id="ARBA00023015"/>
    </source>
</evidence>
<dbReference type="InterPro" id="IPR009057">
    <property type="entry name" value="Homeodomain-like_sf"/>
</dbReference>
<dbReference type="RefSeq" id="WP_021726114.1">
    <property type="nucleotide sequence ID" value="NZ_AWEZ01000045.1"/>
</dbReference>
<evidence type="ECO:0000256" key="2">
    <source>
        <dbReference type="ARBA" id="ARBA00023125"/>
    </source>
</evidence>
<dbReference type="AlphaFoldDB" id="U2TP93"/>
<dbReference type="GO" id="GO:0000976">
    <property type="term" value="F:transcription cis-regulatory region binding"/>
    <property type="evidence" value="ECO:0007669"/>
    <property type="project" value="TreeGrafter"/>
</dbReference>
<dbReference type="PANTHER" id="PTHR30055:SF234">
    <property type="entry name" value="HTH-TYPE TRANSCRIPTIONAL REGULATOR BETI"/>
    <property type="match status" value="1"/>
</dbReference>
<dbReference type="InterPro" id="IPR001647">
    <property type="entry name" value="HTH_TetR"/>
</dbReference>
<evidence type="ECO:0000256" key="3">
    <source>
        <dbReference type="ARBA" id="ARBA00023163"/>
    </source>
</evidence>
<keyword evidence="7" id="KW-1185">Reference proteome</keyword>
<sequence>MKRIAGVSERLLACARSEFLDKGFQAASIREIAKKAETSARAIYTRFPNKEGLFDAIVSPISDGLIELYQNYADQFWSKDIGVDGTDAISFDDTAIYVDMIDYIYDHKDEFLLIQTSLDGKCHTALIEDLTDKNISYISKWTESAGGAGNEEELMMKVLHMLTNSFYASMFEPLRHDMNRREARFYIEKLCAFFVAGIDRLLKKQ</sequence>
<evidence type="ECO:0000313" key="7">
    <source>
        <dbReference type="Proteomes" id="UP000016638"/>
    </source>
</evidence>
<protein>
    <recommendedName>
        <fullName evidence="5">HTH tetR-type domain-containing protein</fullName>
    </recommendedName>
</protein>
<dbReference type="OrthoDB" id="6430772at2"/>
<keyword evidence="3" id="KW-0804">Transcription</keyword>
<reference evidence="6 7" key="1">
    <citation type="submission" date="2013-08" db="EMBL/GenBank/DDBJ databases">
        <authorList>
            <person name="Durkin A.S."/>
            <person name="Haft D.R."/>
            <person name="McCorrison J."/>
            <person name="Torralba M."/>
            <person name="Gillis M."/>
            <person name="Haft D.H."/>
            <person name="Methe B."/>
            <person name="Sutton G."/>
            <person name="Nelson K.E."/>
        </authorList>
    </citation>
    <scope>NUCLEOTIDE SEQUENCE [LARGE SCALE GENOMIC DNA]</scope>
    <source>
        <strain evidence="6 7">F0195</strain>
    </source>
</reference>
<dbReference type="GO" id="GO:0003700">
    <property type="term" value="F:DNA-binding transcription factor activity"/>
    <property type="evidence" value="ECO:0007669"/>
    <property type="project" value="TreeGrafter"/>
</dbReference>
<dbReference type="PRINTS" id="PR00455">
    <property type="entry name" value="HTHTETR"/>
</dbReference>
<comment type="caution">
    <text evidence="6">The sequence shown here is derived from an EMBL/GenBank/DDBJ whole genome shotgun (WGS) entry which is preliminary data.</text>
</comment>
<evidence type="ECO:0000259" key="5">
    <source>
        <dbReference type="PROSITE" id="PS50977"/>
    </source>
</evidence>
<feature type="domain" description="HTH tetR-type" evidence="5">
    <location>
        <begin position="5"/>
        <end position="65"/>
    </location>
</feature>
<dbReference type="Gene3D" id="1.10.357.10">
    <property type="entry name" value="Tetracycline Repressor, domain 2"/>
    <property type="match status" value="1"/>
</dbReference>
<dbReference type="InterPro" id="IPR050109">
    <property type="entry name" value="HTH-type_TetR-like_transc_reg"/>
</dbReference>
<dbReference type="eggNOG" id="COG1309">
    <property type="taxonomic scope" value="Bacteria"/>
</dbReference>
<dbReference type="EMBL" id="AWEZ01000045">
    <property type="protein sequence ID" value="ERL08245.1"/>
    <property type="molecule type" value="Genomic_DNA"/>
</dbReference>
<dbReference type="PANTHER" id="PTHR30055">
    <property type="entry name" value="HTH-TYPE TRANSCRIPTIONAL REGULATOR RUTR"/>
    <property type="match status" value="1"/>
</dbReference>
<dbReference type="Pfam" id="PF00440">
    <property type="entry name" value="TetR_N"/>
    <property type="match status" value="1"/>
</dbReference>
<feature type="DNA-binding region" description="H-T-H motif" evidence="4">
    <location>
        <begin position="28"/>
        <end position="47"/>
    </location>
</feature>
<accession>U2TP93</accession>
<evidence type="ECO:0000256" key="4">
    <source>
        <dbReference type="PROSITE-ProRule" id="PRU00335"/>
    </source>
</evidence>
<evidence type="ECO:0000313" key="6">
    <source>
        <dbReference type="EMBL" id="ERL08245.1"/>
    </source>
</evidence>
<gene>
    <name evidence="6" type="ORF">HMPREF1316_0117</name>
</gene>
<organism evidence="6 7">
    <name type="scientific">Olsenella profusa F0195</name>
    <dbReference type="NCBI Taxonomy" id="1125712"/>
    <lineage>
        <taxon>Bacteria</taxon>
        <taxon>Bacillati</taxon>
        <taxon>Actinomycetota</taxon>
        <taxon>Coriobacteriia</taxon>
        <taxon>Coriobacteriales</taxon>
        <taxon>Atopobiaceae</taxon>
        <taxon>Olsenella</taxon>
    </lineage>
</organism>
<dbReference type="SUPFAM" id="SSF46689">
    <property type="entry name" value="Homeodomain-like"/>
    <property type="match status" value="1"/>
</dbReference>
<keyword evidence="2 4" id="KW-0238">DNA-binding</keyword>
<dbReference type="PROSITE" id="PS50977">
    <property type="entry name" value="HTH_TETR_2"/>
    <property type="match status" value="1"/>
</dbReference>